<gene>
    <name evidence="3" type="ORF">FSB_LOCUS37311</name>
</gene>
<dbReference type="SUPFAM" id="SSF56112">
    <property type="entry name" value="Protein kinase-like (PK-like)"/>
    <property type="match status" value="2"/>
</dbReference>
<dbReference type="Gene3D" id="3.30.200.20">
    <property type="entry name" value="Phosphorylase Kinase, domain 1"/>
    <property type="match status" value="1"/>
</dbReference>
<evidence type="ECO:0000313" key="3">
    <source>
        <dbReference type="EMBL" id="SPD09429.1"/>
    </source>
</evidence>
<dbReference type="PANTHER" id="PTHR48006">
    <property type="entry name" value="LEUCINE-RICH REPEAT-CONTAINING PROTEIN DDB_G0281931-RELATED"/>
    <property type="match status" value="1"/>
</dbReference>
<dbReference type="GO" id="GO:0016020">
    <property type="term" value="C:membrane"/>
    <property type="evidence" value="ECO:0007669"/>
    <property type="project" value="UniProtKB-SubCell"/>
</dbReference>
<dbReference type="InterPro" id="IPR011009">
    <property type="entry name" value="Kinase-like_dom_sf"/>
</dbReference>
<organism evidence="3">
    <name type="scientific">Fagus sylvatica</name>
    <name type="common">Beechnut</name>
    <dbReference type="NCBI Taxonomy" id="28930"/>
    <lineage>
        <taxon>Eukaryota</taxon>
        <taxon>Viridiplantae</taxon>
        <taxon>Streptophyta</taxon>
        <taxon>Embryophyta</taxon>
        <taxon>Tracheophyta</taxon>
        <taxon>Spermatophyta</taxon>
        <taxon>Magnoliopsida</taxon>
        <taxon>eudicotyledons</taxon>
        <taxon>Gunneridae</taxon>
        <taxon>Pentapetalae</taxon>
        <taxon>rosids</taxon>
        <taxon>fabids</taxon>
        <taxon>Fagales</taxon>
        <taxon>Fagaceae</taxon>
        <taxon>Fagus</taxon>
    </lineage>
</organism>
<evidence type="ECO:0000259" key="2">
    <source>
        <dbReference type="PROSITE" id="PS50011"/>
    </source>
</evidence>
<accession>A0A2N9HCV1</accession>
<evidence type="ECO:0000256" key="1">
    <source>
        <dbReference type="ARBA" id="ARBA00004479"/>
    </source>
</evidence>
<dbReference type="InterPro" id="IPR008271">
    <property type="entry name" value="Ser/Thr_kinase_AS"/>
</dbReference>
<dbReference type="PANTHER" id="PTHR48006:SF66">
    <property type="entry name" value="PROTEIN KINASE DOMAIN-CONTAINING PROTEIN"/>
    <property type="match status" value="1"/>
</dbReference>
<dbReference type="InterPro" id="IPR051824">
    <property type="entry name" value="LRR_Rcpt-Like_S/T_Kinase"/>
</dbReference>
<dbReference type="GO" id="GO:0004672">
    <property type="term" value="F:protein kinase activity"/>
    <property type="evidence" value="ECO:0007669"/>
    <property type="project" value="InterPro"/>
</dbReference>
<dbReference type="Pfam" id="PF07714">
    <property type="entry name" value="PK_Tyr_Ser-Thr"/>
    <property type="match status" value="3"/>
</dbReference>
<dbReference type="EMBL" id="OIVN01003196">
    <property type="protein sequence ID" value="SPD09429.1"/>
    <property type="molecule type" value="Genomic_DNA"/>
</dbReference>
<dbReference type="InterPro" id="IPR001245">
    <property type="entry name" value="Ser-Thr/Tyr_kinase_cat_dom"/>
</dbReference>
<name>A0A2N9HCV1_FAGSY</name>
<dbReference type="SMART" id="SM00220">
    <property type="entry name" value="S_TKc"/>
    <property type="match status" value="1"/>
</dbReference>
<dbReference type="PROSITE" id="PS50011">
    <property type="entry name" value="PROTEIN_KINASE_DOM"/>
    <property type="match status" value="1"/>
</dbReference>
<dbReference type="Gene3D" id="1.10.510.10">
    <property type="entry name" value="Transferase(Phosphotransferase) domain 1"/>
    <property type="match status" value="2"/>
</dbReference>
<dbReference type="InterPro" id="IPR000719">
    <property type="entry name" value="Prot_kinase_dom"/>
</dbReference>
<reference evidence="3" key="1">
    <citation type="submission" date="2018-02" db="EMBL/GenBank/DDBJ databases">
        <authorList>
            <person name="Cohen D.B."/>
            <person name="Kent A.D."/>
        </authorList>
    </citation>
    <scope>NUCLEOTIDE SEQUENCE</scope>
</reference>
<comment type="subcellular location">
    <subcellularLocation>
        <location evidence="1">Membrane</location>
        <topology evidence="1">Single-pass type I membrane protein</topology>
    </subcellularLocation>
</comment>
<feature type="domain" description="Protein kinase" evidence="2">
    <location>
        <begin position="20"/>
        <end position="478"/>
    </location>
</feature>
<dbReference type="PROSITE" id="PS00108">
    <property type="entry name" value="PROTEIN_KINASE_ST"/>
    <property type="match status" value="1"/>
</dbReference>
<dbReference type="FunFam" id="1.10.510.10:FF:001106">
    <property type="entry name" value="Probable LRR receptor-like serine/threonine-protein kinase At1g29720"/>
    <property type="match status" value="1"/>
</dbReference>
<protein>
    <recommendedName>
        <fullName evidence="2">Protein kinase domain-containing protein</fullName>
    </recommendedName>
</protein>
<dbReference type="AlphaFoldDB" id="A0A2N9HCV1"/>
<proteinExistence type="predicted"/>
<dbReference type="GO" id="GO:0005524">
    <property type="term" value="F:ATP binding"/>
    <property type="evidence" value="ECO:0007669"/>
    <property type="project" value="InterPro"/>
</dbReference>
<sequence length="541" mass="60860">MVAAKQLSVRFISSQDQLADLLTKPISSSRFALLRTKLNGVLLDGTIIAVKQLSSKSRQGSREFVNEIGMISGLQHPNLVKLYGCCIEGKQLLLVYEYMENNSLANALFGPMDGRLKLDWSCKAENMCWHSKSSTKRRTPTLAPELLEQFCSVELPMTYRWHFLVFPMEMSSRIQISPPPLIIGYIAPEYALWGYLTNKADVYSFGVVALEIVAGKNNMKFRPNENFVCLLDWAIVLQQKGNLMELVDPELGSEFSEEEALRMIKVALLCANASPALRPTMTAAVSMLEGLKVVHELTMDSSIYGSDEHRLTLHWPMRQKICVGIARGMAFMHEESTLKIVHRDIKTTNVLLDRDLKPKISDFGLAKLDEEEITRISTRVAGTIGYMAPEYALWGYLTYKADVYSFGVVALEIVAGKKNMKYRPNENYVCLLDWLGSEFNKEEAIRMIKVALLCTNPSPALRPTMSAVVSMLEGRTVVHENGMDLSIYGDELRFKALKDQFDQILQLPMSSNEADSLISNATWIRSSTSTQDFYPLNLDSP</sequence>